<dbReference type="Proteomes" id="UP000627573">
    <property type="component" value="Unassembled WGS sequence"/>
</dbReference>
<dbReference type="RefSeq" id="WP_197941849.1">
    <property type="nucleotide sequence ID" value="NZ_JAECSB010000085.1"/>
</dbReference>
<protein>
    <submittedName>
        <fullName evidence="1">Uncharacterized protein</fullName>
    </submittedName>
</protein>
<dbReference type="AlphaFoldDB" id="A0A8I0ZZE4"/>
<gene>
    <name evidence="1" type="ORF">I3517_26015</name>
</gene>
<name>A0A8I0ZZE4_RHOER</name>
<accession>A0A8I0ZZE4</accession>
<reference evidence="1 2" key="1">
    <citation type="submission" date="2020-12" db="EMBL/GenBank/DDBJ databases">
        <title>Draft genome sequence of furan degrading bacterial strain FUR100.</title>
        <authorList>
            <person name="Woiski C."/>
        </authorList>
    </citation>
    <scope>NUCLEOTIDE SEQUENCE [LARGE SCALE GENOMIC DNA]</scope>
    <source>
        <strain evidence="1 2">FUR100</strain>
    </source>
</reference>
<evidence type="ECO:0000313" key="2">
    <source>
        <dbReference type="Proteomes" id="UP000627573"/>
    </source>
</evidence>
<organism evidence="1 2">
    <name type="scientific">Rhodococcus erythropolis</name>
    <name type="common">Arthrobacter picolinophilus</name>
    <dbReference type="NCBI Taxonomy" id="1833"/>
    <lineage>
        <taxon>Bacteria</taxon>
        <taxon>Bacillati</taxon>
        <taxon>Actinomycetota</taxon>
        <taxon>Actinomycetes</taxon>
        <taxon>Mycobacteriales</taxon>
        <taxon>Nocardiaceae</taxon>
        <taxon>Rhodococcus</taxon>
        <taxon>Rhodococcus erythropolis group</taxon>
    </lineage>
</organism>
<proteinExistence type="predicted"/>
<keyword evidence="2" id="KW-1185">Reference proteome</keyword>
<comment type="caution">
    <text evidence="1">The sequence shown here is derived from an EMBL/GenBank/DDBJ whole genome shotgun (WGS) entry which is preliminary data.</text>
</comment>
<sequence length="178" mass="19789">MTADKTVRANRYRAYANRLREQRLKAVPTPTPIPQAGAAMQLAVDVIRYLRNEAEPRIGRKFPGESLVPMHCHAVDAADELTQQIAYHCAGSGIPTTGHGRFWRYATGPDAGRVRGLLNADPRPVQRLVNTYRLAERDGLIPTEHGNVAARAITKELRFMTQRYSGLTPIVREGLTCT</sequence>
<evidence type="ECO:0000313" key="1">
    <source>
        <dbReference type="EMBL" id="MBH5146063.1"/>
    </source>
</evidence>
<dbReference type="EMBL" id="JAECSB010000085">
    <property type="protein sequence ID" value="MBH5146063.1"/>
    <property type="molecule type" value="Genomic_DNA"/>
</dbReference>